<dbReference type="EMBL" id="CP014205">
    <property type="protein sequence ID" value="AMQ84205.1"/>
    <property type="molecule type" value="Genomic_DNA"/>
</dbReference>
<keyword evidence="4" id="KW-1185">Reference proteome</keyword>
<dbReference type="InterPro" id="IPR036291">
    <property type="entry name" value="NAD(P)-bd_dom_sf"/>
</dbReference>
<dbReference type="Pfam" id="PF13561">
    <property type="entry name" value="adh_short_C2"/>
    <property type="match status" value="1"/>
</dbReference>
<dbReference type="SUPFAM" id="SSF51735">
    <property type="entry name" value="NAD(P)-binding Rossmann-fold domains"/>
    <property type="match status" value="1"/>
</dbReference>
<evidence type="ECO:0000256" key="2">
    <source>
        <dbReference type="ARBA" id="ARBA00023002"/>
    </source>
</evidence>
<dbReference type="InterPro" id="IPR051122">
    <property type="entry name" value="SDR_DHRS6-like"/>
</dbReference>
<gene>
    <name evidence="3" type="ORF">AWU82_13065</name>
</gene>
<proteinExistence type="inferred from homology"/>
<protein>
    <submittedName>
        <fullName evidence="3">KR domain-containing protein</fullName>
    </submittedName>
</protein>
<accession>A0ABM5ZKL7</accession>
<organism evidence="3 4">
    <name type="scientific">Pseudomonas glycinae</name>
    <dbReference type="NCBI Taxonomy" id="1785145"/>
    <lineage>
        <taxon>Bacteria</taxon>
        <taxon>Pseudomonadati</taxon>
        <taxon>Pseudomonadota</taxon>
        <taxon>Gammaproteobacteria</taxon>
        <taxon>Pseudomonadales</taxon>
        <taxon>Pseudomonadaceae</taxon>
        <taxon>Pseudomonas</taxon>
    </lineage>
</organism>
<name>A0ABM5ZKL7_9PSED</name>
<evidence type="ECO:0000313" key="3">
    <source>
        <dbReference type="EMBL" id="AMQ84205.1"/>
    </source>
</evidence>
<dbReference type="PRINTS" id="PR00081">
    <property type="entry name" value="GDHRDH"/>
</dbReference>
<dbReference type="PANTHER" id="PTHR43477:SF1">
    <property type="entry name" value="DIHYDROANTICAPSIN 7-DEHYDROGENASE"/>
    <property type="match status" value="1"/>
</dbReference>
<keyword evidence="2" id="KW-0560">Oxidoreductase</keyword>
<evidence type="ECO:0000256" key="1">
    <source>
        <dbReference type="ARBA" id="ARBA00006484"/>
    </source>
</evidence>
<sequence length="245" mass="25910">MQSPQTHRRTPLKPLDNQTVVVIGGSSGIGAAVASNAAERGARVYSVGRRVETSETHDGVRHETADVTDDASLRQLFERIGALDHLVITAGPSVSAKPLADSDLLQAQQAFDVKFWGTLRAIQAALPYLSERASITLTSGLLSRKFVAGQFIKTTLNGALEALAKQLAKELAPRRVNVISPGVTDTEAYAGMDEIQRTAMFARTSAALPVGRIGTPQDLAAAFMLVMENGFISGSIIDVDGGGLL</sequence>
<dbReference type="InterPro" id="IPR002347">
    <property type="entry name" value="SDR_fam"/>
</dbReference>
<comment type="similarity">
    <text evidence="1">Belongs to the short-chain dehydrogenases/reductases (SDR) family.</text>
</comment>
<reference evidence="3" key="1">
    <citation type="submission" date="2017-12" db="EMBL/GenBank/DDBJ databases">
        <title>Pseudomonas sp. MS586 complete sequence.</title>
        <authorList>
            <person name="Lu S."/>
            <person name="Deng P."/>
        </authorList>
    </citation>
    <scope>NUCLEOTIDE SEQUENCE</scope>
    <source>
        <strain evidence="3">MS586</strain>
    </source>
</reference>
<dbReference type="Proteomes" id="UP000075187">
    <property type="component" value="Chromosome"/>
</dbReference>
<dbReference type="Gene3D" id="3.40.50.720">
    <property type="entry name" value="NAD(P)-binding Rossmann-like Domain"/>
    <property type="match status" value="1"/>
</dbReference>
<evidence type="ECO:0000313" key="4">
    <source>
        <dbReference type="Proteomes" id="UP000075187"/>
    </source>
</evidence>
<dbReference type="PANTHER" id="PTHR43477">
    <property type="entry name" value="DIHYDROANTICAPSIN 7-DEHYDROGENASE"/>
    <property type="match status" value="1"/>
</dbReference>
<dbReference type="RefSeq" id="WP_064381428.1">
    <property type="nucleotide sequence ID" value="NZ_CP014205.2"/>
</dbReference>